<evidence type="ECO:0000259" key="1">
    <source>
        <dbReference type="Pfam" id="PF23894"/>
    </source>
</evidence>
<keyword evidence="3" id="KW-1185">Reference proteome</keyword>
<dbReference type="Proteomes" id="UP000256686">
    <property type="component" value="Unassembled WGS sequence"/>
</dbReference>
<accession>A0A3D9C9D7</accession>
<dbReference type="EMBL" id="QNVT01000008">
    <property type="protein sequence ID" value="REC62493.1"/>
    <property type="molecule type" value="Genomic_DNA"/>
</dbReference>
<dbReference type="SUPFAM" id="SSF141571">
    <property type="entry name" value="Pentapeptide repeat-like"/>
    <property type="match status" value="1"/>
</dbReference>
<dbReference type="Gene3D" id="2.160.20.80">
    <property type="entry name" value="E3 ubiquitin-protein ligase SopA"/>
    <property type="match status" value="1"/>
</dbReference>
<protein>
    <recommendedName>
        <fullName evidence="1">SV2A/B/C luminal domain-containing protein</fullName>
    </recommendedName>
</protein>
<dbReference type="Pfam" id="PF23894">
    <property type="entry name" value="LD_SV2"/>
    <property type="match status" value="1"/>
</dbReference>
<reference evidence="3" key="1">
    <citation type="submission" date="2018-06" db="EMBL/GenBank/DDBJ databases">
        <authorList>
            <person name="Lum Nde A."/>
            <person name="Hugo C."/>
        </authorList>
    </citation>
    <scope>NUCLEOTIDE SEQUENCE [LARGE SCALE GENOMIC DNA]</scope>
    <source>
        <strain evidence="3">1_F178</strain>
    </source>
</reference>
<feature type="domain" description="SV2A/B/C luminal" evidence="1">
    <location>
        <begin position="25"/>
        <end position="120"/>
    </location>
</feature>
<evidence type="ECO:0000313" key="2">
    <source>
        <dbReference type="EMBL" id="REC62493.1"/>
    </source>
</evidence>
<dbReference type="InterPro" id="IPR055415">
    <property type="entry name" value="LD_SV2"/>
</dbReference>
<dbReference type="AlphaFoldDB" id="A0A3D9C9D7"/>
<organism evidence="2 3">
    <name type="scientific">Chryseobacterium pennae</name>
    <dbReference type="NCBI Taxonomy" id="2258962"/>
    <lineage>
        <taxon>Bacteria</taxon>
        <taxon>Pseudomonadati</taxon>
        <taxon>Bacteroidota</taxon>
        <taxon>Flavobacteriia</taxon>
        <taxon>Flavobacteriales</taxon>
        <taxon>Weeksellaceae</taxon>
        <taxon>Chryseobacterium group</taxon>
        <taxon>Chryseobacterium</taxon>
    </lineage>
</organism>
<dbReference type="RefSeq" id="WP_115970689.1">
    <property type="nucleotide sequence ID" value="NZ_QNVT01000008.1"/>
</dbReference>
<evidence type="ECO:0000313" key="3">
    <source>
        <dbReference type="Proteomes" id="UP000256686"/>
    </source>
</evidence>
<comment type="caution">
    <text evidence="2">The sequence shown here is derived from an EMBL/GenBank/DDBJ whole genome shotgun (WGS) entry which is preliminary data.</text>
</comment>
<proteinExistence type="predicted"/>
<name>A0A3D9C9D7_9FLAO</name>
<gene>
    <name evidence="2" type="ORF">DRF65_10395</name>
</gene>
<sequence>MENRFNLYSTMKNKNDYPSGNLPDFNETEIKDLIMNDLNLNNLISVKSKYSFVEFNNILLYAAYFVQTSFQDCIFQKVDFTKSNLNETSFTSCVFISCSFARAEIIGAHVINCTFKECNFNSIIFSENTISNTQFEITDQSYAVINDNTETDVTWVFE</sequence>